<sequence length="135" mass="14126">MTGRNSSKRKAAAPAGEYPASPYKRSRKPSARAIEAANAQACSDTESGVNKAGYAIDAYMREPESPTPIPPVVEKPKCLSARMTSGGRKPAKTISRSKKAGAAKAANDSDSDVVILAAPITPVKKTISACEENHL</sequence>
<evidence type="ECO:0000256" key="1">
    <source>
        <dbReference type="SAM" id="MobiDB-lite"/>
    </source>
</evidence>
<accession>A0ABR3JNZ1</accession>
<evidence type="ECO:0000313" key="2">
    <source>
        <dbReference type="EMBL" id="KAL0957539.1"/>
    </source>
</evidence>
<protein>
    <submittedName>
        <fullName evidence="2">Uncharacterized protein</fullName>
    </submittedName>
</protein>
<feature type="region of interest" description="Disordered" evidence="1">
    <location>
        <begin position="1"/>
        <end position="45"/>
    </location>
</feature>
<name>A0ABR3JNZ1_9AGAR</name>
<feature type="compositionally biased region" description="Basic residues" evidence="1">
    <location>
        <begin position="1"/>
        <end position="11"/>
    </location>
</feature>
<evidence type="ECO:0000313" key="3">
    <source>
        <dbReference type="Proteomes" id="UP001556367"/>
    </source>
</evidence>
<feature type="region of interest" description="Disordered" evidence="1">
    <location>
        <begin position="81"/>
        <end position="109"/>
    </location>
</feature>
<keyword evidence="3" id="KW-1185">Reference proteome</keyword>
<gene>
    <name evidence="2" type="ORF">HGRIS_001328</name>
</gene>
<feature type="compositionally biased region" description="Basic residues" evidence="1">
    <location>
        <begin position="89"/>
        <end position="101"/>
    </location>
</feature>
<comment type="caution">
    <text evidence="2">The sequence shown here is derived from an EMBL/GenBank/DDBJ whole genome shotgun (WGS) entry which is preliminary data.</text>
</comment>
<proteinExistence type="predicted"/>
<dbReference type="Proteomes" id="UP001556367">
    <property type="component" value="Unassembled WGS sequence"/>
</dbReference>
<organism evidence="2 3">
    <name type="scientific">Hohenbuehelia grisea</name>
    <dbReference type="NCBI Taxonomy" id="104357"/>
    <lineage>
        <taxon>Eukaryota</taxon>
        <taxon>Fungi</taxon>
        <taxon>Dikarya</taxon>
        <taxon>Basidiomycota</taxon>
        <taxon>Agaricomycotina</taxon>
        <taxon>Agaricomycetes</taxon>
        <taxon>Agaricomycetidae</taxon>
        <taxon>Agaricales</taxon>
        <taxon>Pleurotineae</taxon>
        <taxon>Pleurotaceae</taxon>
        <taxon>Hohenbuehelia</taxon>
    </lineage>
</organism>
<dbReference type="EMBL" id="JASNQZ010000005">
    <property type="protein sequence ID" value="KAL0957539.1"/>
    <property type="molecule type" value="Genomic_DNA"/>
</dbReference>
<reference evidence="3" key="1">
    <citation type="submission" date="2024-06" db="EMBL/GenBank/DDBJ databases">
        <title>Multi-omics analyses provide insights into the biosynthesis of the anticancer antibiotic pleurotin in Hohenbuehelia grisea.</title>
        <authorList>
            <person name="Weaver J.A."/>
            <person name="Alberti F."/>
        </authorList>
    </citation>
    <scope>NUCLEOTIDE SEQUENCE [LARGE SCALE GENOMIC DNA]</scope>
    <source>
        <strain evidence="3">T-177</strain>
    </source>
</reference>